<feature type="region of interest" description="Disordered" evidence="1">
    <location>
        <begin position="165"/>
        <end position="185"/>
    </location>
</feature>
<dbReference type="Proteomes" id="UP000042958">
    <property type="component" value="Unassembled WGS sequence"/>
</dbReference>
<feature type="compositionally biased region" description="Acidic residues" evidence="1">
    <location>
        <begin position="206"/>
        <end position="218"/>
    </location>
</feature>
<evidence type="ECO:0000256" key="1">
    <source>
        <dbReference type="SAM" id="MobiDB-lite"/>
    </source>
</evidence>
<feature type="compositionally biased region" description="Gly residues" evidence="1">
    <location>
        <begin position="325"/>
        <end position="342"/>
    </location>
</feature>
<name>A0A0F7TFQ5_PENBI</name>
<evidence type="ECO:0000313" key="4">
    <source>
        <dbReference type="Proteomes" id="UP000042958"/>
    </source>
</evidence>
<keyword evidence="2" id="KW-0732">Signal</keyword>
<feature type="region of interest" description="Disordered" evidence="1">
    <location>
        <begin position="205"/>
        <end position="241"/>
    </location>
</feature>
<feature type="compositionally biased region" description="Polar residues" evidence="1">
    <location>
        <begin position="345"/>
        <end position="354"/>
    </location>
</feature>
<evidence type="ECO:0008006" key="5">
    <source>
        <dbReference type="Google" id="ProtNLM"/>
    </source>
</evidence>
<proteinExistence type="predicted"/>
<gene>
    <name evidence="3" type="ORF">PMG11_01884</name>
</gene>
<accession>A0A0F7TFQ5</accession>
<feature type="signal peptide" evidence="2">
    <location>
        <begin position="1"/>
        <end position="19"/>
    </location>
</feature>
<dbReference type="AlphaFoldDB" id="A0A0F7TFQ5"/>
<keyword evidence="4" id="KW-1185">Reference proteome</keyword>
<dbReference type="OrthoDB" id="4366934at2759"/>
<organism evidence="3 4">
    <name type="scientific">Penicillium brasilianum</name>
    <dbReference type="NCBI Taxonomy" id="104259"/>
    <lineage>
        <taxon>Eukaryota</taxon>
        <taxon>Fungi</taxon>
        <taxon>Dikarya</taxon>
        <taxon>Ascomycota</taxon>
        <taxon>Pezizomycotina</taxon>
        <taxon>Eurotiomycetes</taxon>
        <taxon>Eurotiomycetidae</taxon>
        <taxon>Eurotiales</taxon>
        <taxon>Aspergillaceae</taxon>
        <taxon>Penicillium</taxon>
    </lineage>
</organism>
<feature type="region of interest" description="Disordered" evidence="1">
    <location>
        <begin position="324"/>
        <end position="355"/>
    </location>
</feature>
<evidence type="ECO:0000313" key="3">
    <source>
        <dbReference type="EMBL" id="CEJ55634.1"/>
    </source>
</evidence>
<dbReference type="STRING" id="104259.A0A0F7TFQ5"/>
<protein>
    <recommendedName>
        <fullName evidence="5">GPI anchored protein</fullName>
    </recommendedName>
</protein>
<evidence type="ECO:0000256" key="2">
    <source>
        <dbReference type="SAM" id="SignalP"/>
    </source>
</evidence>
<feature type="chain" id="PRO_5002522298" description="GPI anchored protein" evidence="2">
    <location>
        <begin position="20"/>
        <end position="612"/>
    </location>
</feature>
<reference evidence="4" key="1">
    <citation type="journal article" date="2015" name="Genome Announc.">
        <title>Draft genome sequence of the fungus Penicillium brasilianum MG11.</title>
        <authorList>
            <person name="Horn F."/>
            <person name="Linde J."/>
            <person name="Mattern D.J."/>
            <person name="Walther G."/>
            <person name="Guthke R."/>
            <person name="Brakhage A.A."/>
            <person name="Valiante V."/>
        </authorList>
    </citation>
    <scope>NUCLEOTIDE SEQUENCE [LARGE SCALE GENOMIC DNA]</scope>
    <source>
        <strain evidence="4">MG11</strain>
    </source>
</reference>
<sequence>MKGFVGGIPIALLAAAAQAMEHGTQNTQGMQTRSHYPHVGGTALGGPSGNDGDGGFTGFATSVNTKTDVDEYSKDDHSINIKDTDVYPPVREVFGPGEGPFPKRSQYPHYGGTAIGGPSGDDEGQSFDMPFTANVKTTVDEYSKDDHSIKVKDTDVYPPPVWSPAGPPHSAHGFHGPPSGLRQAANPNVEHYHVPASAWEKRWGFEEDPEEASEEGPEEYGGTAIGGPSGNDGNYGPHGFAGPIVSGGTAIGGPSGNDGGQSFSAPISVDVTTGVHEHYEDDHSIGIQHEDVYPHPSFPIGGGPGPFIPQGGAPWRRAYSPDRVAGGGTALGGPSGDDGGISFGNPTSVGVDTNVNEHSEDNHAINVDSTHFHRPAAAAPHMPWMPYHEEAPIEHPGPVAVPEAETPKVASAPPSAPPAAPIPEVHEEQSAPPSTPREDQDDNEDVPQCAAQTHEVVHTVTETQYKEVHPTLTVYATPVVSQAVQTTAAVPMSATPEESYVDPKVDYSAPVAPSSSVPYQSYDYSSQRPTSSSAAYSLIPVHVPVATPSSSGAFSKATPSSSYGLPSGADALHSASASAQYSAVVFQGSAARLSGGIASVAAAVAGVLAFVL</sequence>
<dbReference type="EMBL" id="CDHK01000002">
    <property type="protein sequence ID" value="CEJ55634.1"/>
    <property type="molecule type" value="Genomic_DNA"/>
</dbReference>
<feature type="region of interest" description="Disordered" evidence="1">
    <location>
        <begin position="388"/>
        <end position="447"/>
    </location>
</feature>